<name>A0A9W9SGQ0_9EURO</name>
<dbReference type="GO" id="GO:0050151">
    <property type="term" value="F:oleate hydratase activity"/>
    <property type="evidence" value="ECO:0007669"/>
    <property type="project" value="InterPro"/>
</dbReference>
<dbReference type="Pfam" id="PF06100">
    <property type="entry name" value="MCRA"/>
    <property type="match status" value="1"/>
</dbReference>
<dbReference type="GO" id="GO:0071949">
    <property type="term" value="F:FAD binding"/>
    <property type="evidence" value="ECO:0007669"/>
    <property type="project" value="InterPro"/>
</dbReference>
<dbReference type="PANTHER" id="PTHR37417:SF4">
    <property type="entry name" value="67 KDA MYOSIN-CROSS-REACTIVE ANTIGEN FAMILY PROTEIN (AFU_ORTHOLOGUE AFUA_3G03570)"/>
    <property type="match status" value="1"/>
</dbReference>
<dbReference type="GeneID" id="81437824"/>
<evidence type="ECO:0000313" key="1">
    <source>
        <dbReference type="EMBL" id="KAJ5378307.1"/>
    </source>
</evidence>
<comment type="caution">
    <text evidence="1">The sequence shown here is derived from an EMBL/GenBank/DDBJ whole genome shotgun (WGS) entry which is preliminary data.</text>
</comment>
<dbReference type="Gene3D" id="3.50.50.60">
    <property type="entry name" value="FAD/NAD(P)-binding domain"/>
    <property type="match status" value="1"/>
</dbReference>
<dbReference type="PANTHER" id="PTHR37417">
    <property type="entry name" value="67 KDA MYOSIN-CROSS-REACTIVE ANTIGEN FAMILY PROTEIN (AFU_ORTHOLOGUE AFUA_5G09970)"/>
    <property type="match status" value="1"/>
</dbReference>
<sequence>MIIVFMLQQESNYSGETIENVFDDSFFGSDIWELFSSNPDTEPRTVCGIEASENGKPVLLPVAKYDIVFVKLGSPISGSICGSSGLPPSRIPADAETLLNCDWSLWFRLAKASSKFGNPSAFCTHISESLLETFTVLIPPLEYKLICEQVNHSQGHDGHLISVACSNWSIKLVFPQSQSQPDTSQEEDTCALIGYALTPKENGNLVKKPMCACSGDEILAELLWQLNIPFDDIVEKVTVNSRLLPLGLSPLLTRSDEDRPSFIPANTTNIALIGQYVEIDGESTLSLEYGVRSAELAVQRLLNLDISLPKVKRSTVVARYGNCPRKDYIQ</sequence>
<dbReference type="InterPro" id="IPR010354">
    <property type="entry name" value="Oleate_hydratase"/>
</dbReference>
<reference evidence="1" key="2">
    <citation type="journal article" date="2023" name="IMA Fungus">
        <title>Comparative genomic study of the Penicillium genus elucidates a diverse pangenome and 15 lateral gene transfer events.</title>
        <authorList>
            <person name="Petersen C."/>
            <person name="Sorensen T."/>
            <person name="Nielsen M.R."/>
            <person name="Sondergaard T.E."/>
            <person name="Sorensen J.L."/>
            <person name="Fitzpatrick D.A."/>
            <person name="Frisvad J.C."/>
            <person name="Nielsen K.L."/>
        </authorList>
    </citation>
    <scope>NUCLEOTIDE SEQUENCE</scope>
    <source>
        <strain evidence="1">IBT 29864</strain>
    </source>
</reference>
<dbReference type="Gene3D" id="3.30.9.80">
    <property type="match status" value="1"/>
</dbReference>
<organism evidence="1 2">
    <name type="scientific">Penicillium cataractarum</name>
    <dbReference type="NCBI Taxonomy" id="2100454"/>
    <lineage>
        <taxon>Eukaryota</taxon>
        <taxon>Fungi</taxon>
        <taxon>Dikarya</taxon>
        <taxon>Ascomycota</taxon>
        <taxon>Pezizomycotina</taxon>
        <taxon>Eurotiomycetes</taxon>
        <taxon>Eurotiomycetidae</taxon>
        <taxon>Eurotiales</taxon>
        <taxon>Aspergillaceae</taxon>
        <taxon>Penicillium</taxon>
    </lineage>
</organism>
<gene>
    <name evidence="1" type="ORF">N7496_005716</name>
</gene>
<keyword evidence="2" id="KW-1185">Reference proteome</keyword>
<reference evidence="1" key="1">
    <citation type="submission" date="2022-11" db="EMBL/GenBank/DDBJ databases">
        <authorList>
            <person name="Petersen C."/>
        </authorList>
    </citation>
    <scope>NUCLEOTIDE SEQUENCE</scope>
    <source>
        <strain evidence="1">IBT 29864</strain>
    </source>
</reference>
<dbReference type="RefSeq" id="XP_056557170.1">
    <property type="nucleotide sequence ID" value="XM_056698645.1"/>
</dbReference>
<protein>
    <submittedName>
        <fullName evidence="1">Uncharacterized protein</fullName>
    </submittedName>
</protein>
<dbReference type="AlphaFoldDB" id="A0A9W9SGQ0"/>
<dbReference type="GO" id="GO:0006631">
    <property type="term" value="P:fatty acid metabolic process"/>
    <property type="evidence" value="ECO:0007669"/>
    <property type="project" value="InterPro"/>
</dbReference>
<proteinExistence type="predicted"/>
<dbReference type="OrthoDB" id="545169at2759"/>
<dbReference type="EMBL" id="JAPZBS010000004">
    <property type="protein sequence ID" value="KAJ5378307.1"/>
    <property type="molecule type" value="Genomic_DNA"/>
</dbReference>
<dbReference type="InterPro" id="IPR036188">
    <property type="entry name" value="FAD/NAD-bd_sf"/>
</dbReference>
<dbReference type="Proteomes" id="UP001147782">
    <property type="component" value="Unassembled WGS sequence"/>
</dbReference>
<evidence type="ECO:0000313" key="2">
    <source>
        <dbReference type="Proteomes" id="UP001147782"/>
    </source>
</evidence>
<accession>A0A9W9SGQ0</accession>